<dbReference type="PANTHER" id="PTHR47981:SF39">
    <property type="entry name" value="RAS-RELATED PROTEIN RAB"/>
    <property type="match status" value="1"/>
</dbReference>
<dbReference type="GO" id="GO:0045335">
    <property type="term" value="C:phagocytic vesicle"/>
    <property type="evidence" value="ECO:0007669"/>
    <property type="project" value="TreeGrafter"/>
</dbReference>
<keyword evidence="5" id="KW-1185">Reference proteome</keyword>
<comment type="similarity">
    <text evidence="1">Belongs to the small GTPase superfamily. Rab family.</text>
</comment>
<dbReference type="InterPro" id="IPR001806">
    <property type="entry name" value="Small_GTPase"/>
</dbReference>
<dbReference type="GO" id="GO:0005764">
    <property type="term" value="C:lysosome"/>
    <property type="evidence" value="ECO:0007669"/>
    <property type="project" value="TreeGrafter"/>
</dbReference>
<dbReference type="AlphaFoldDB" id="A0A183IXJ8"/>
<dbReference type="InterPro" id="IPR027417">
    <property type="entry name" value="P-loop_NTPase"/>
</dbReference>
<dbReference type="GO" id="GO:0008333">
    <property type="term" value="P:endosome to lysosome transport"/>
    <property type="evidence" value="ECO:0007669"/>
    <property type="project" value="TreeGrafter"/>
</dbReference>
<dbReference type="GO" id="GO:0003924">
    <property type="term" value="F:GTPase activity"/>
    <property type="evidence" value="ECO:0007669"/>
    <property type="project" value="InterPro"/>
</dbReference>
<dbReference type="PANTHER" id="PTHR47981">
    <property type="entry name" value="RAB FAMILY"/>
    <property type="match status" value="1"/>
</dbReference>
<dbReference type="PROSITE" id="PS51421">
    <property type="entry name" value="RAS"/>
    <property type="match status" value="1"/>
</dbReference>
<evidence type="ECO:0000256" key="3">
    <source>
        <dbReference type="ARBA" id="ARBA00023134"/>
    </source>
</evidence>
<dbReference type="Gene3D" id="3.40.50.300">
    <property type="entry name" value="P-loop containing nucleotide triphosphate hydrolases"/>
    <property type="match status" value="1"/>
</dbReference>
<dbReference type="OrthoDB" id="1436450at2759"/>
<dbReference type="SUPFAM" id="SSF52540">
    <property type="entry name" value="P-loop containing nucleoside triphosphate hydrolases"/>
    <property type="match status" value="1"/>
</dbReference>
<evidence type="ECO:0000313" key="5">
    <source>
        <dbReference type="Proteomes" id="UP000270296"/>
    </source>
</evidence>
<gene>
    <name evidence="4" type="ORF">SBAD_LOCUS8346</name>
</gene>
<evidence type="ECO:0000313" key="4">
    <source>
        <dbReference type="EMBL" id="VDP16637.1"/>
    </source>
</evidence>
<dbReference type="SMART" id="SM00173">
    <property type="entry name" value="RAS"/>
    <property type="match status" value="1"/>
</dbReference>
<dbReference type="SMART" id="SM00175">
    <property type="entry name" value="RAB"/>
    <property type="match status" value="1"/>
</dbReference>
<keyword evidence="2" id="KW-0547">Nucleotide-binding</keyword>
<sequence length="184" mass="21062">MKTIRWDENLVRLQLWDIAGTLKMMKQAYTDNLLLGQERFGVMTRVYYKESSGAVVVFDISKANKLDGVVRWKKDLDAKCRLRNGRSIPTIALANKCDLEKYCSFHDKSGMDDFCVKYGFVGWFETSAKENVGIDEAMKHLVNHMITIQAAGDFEIPVLEDDQKAIRLTSFPSTPDSHRKCCRI</sequence>
<dbReference type="PRINTS" id="PR00449">
    <property type="entry name" value="RASTRNSFRMNG"/>
</dbReference>
<protein>
    <submittedName>
        <fullName evidence="6">Ras-related protein Rab</fullName>
    </submittedName>
</protein>
<name>A0A183IXJ8_9BILA</name>
<dbReference type="Proteomes" id="UP000270296">
    <property type="component" value="Unassembled WGS sequence"/>
</dbReference>
<organism evidence="6">
    <name type="scientific">Soboliphyme baturini</name>
    <dbReference type="NCBI Taxonomy" id="241478"/>
    <lineage>
        <taxon>Eukaryota</taxon>
        <taxon>Metazoa</taxon>
        <taxon>Ecdysozoa</taxon>
        <taxon>Nematoda</taxon>
        <taxon>Enoplea</taxon>
        <taxon>Dorylaimia</taxon>
        <taxon>Dioctophymatida</taxon>
        <taxon>Dioctophymatoidea</taxon>
        <taxon>Soboliphymatidae</taxon>
        <taxon>Soboliphyme</taxon>
    </lineage>
</organism>
<dbReference type="GO" id="GO:0005770">
    <property type="term" value="C:late endosome"/>
    <property type="evidence" value="ECO:0007669"/>
    <property type="project" value="TreeGrafter"/>
</dbReference>
<dbReference type="WBParaSite" id="SBAD_0000865501-mRNA-1">
    <property type="protein sequence ID" value="SBAD_0000865501-mRNA-1"/>
    <property type="gene ID" value="SBAD_0000865501"/>
</dbReference>
<dbReference type="EMBL" id="UZAM01011503">
    <property type="protein sequence ID" value="VDP16637.1"/>
    <property type="molecule type" value="Genomic_DNA"/>
</dbReference>
<dbReference type="GO" id="GO:0090385">
    <property type="term" value="P:phagosome-lysosome fusion"/>
    <property type="evidence" value="ECO:0007669"/>
    <property type="project" value="TreeGrafter"/>
</dbReference>
<dbReference type="GO" id="GO:0005525">
    <property type="term" value="F:GTP binding"/>
    <property type="evidence" value="ECO:0007669"/>
    <property type="project" value="UniProtKB-KW"/>
</dbReference>
<evidence type="ECO:0000256" key="1">
    <source>
        <dbReference type="ARBA" id="ARBA00006270"/>
    </source>
</evidence>
<keyword evidence="3" id="KW-0342">GTP-binding</keyword>
<accession>A0A183IXJ8</accession>
<evidence type="ECO:0000256" key="2">
    <source>
        <dbReference type="ARBA" id="ARBA00022741"/>
    </source>
</evidence>
<reference evidence="6" key="1">
    <citation type="submission" date="2016-06" db="UniProtKB">
        <authorList>
            <consortium name="WormBaseParasite"/>
        </authorList>
    </citation>
    <scope>IDENTIFICATION</scope>
</reference>
<evidence type="ECO:0000313" key="6">
    <source>
        <dbReference type="WBParaSite" id="SBAD_0000865501-mRNA-1"/>
    </source>
</evidence>
<dbReference type="Pfam" id="PF00071">
    <property type="entry name" value="Ras"/>
    <property type="match status" value="1"/>
</dbReference>
<proteinExistence type="inferred from homology"/>
<dbReference type="PROSITE" id="PS51419">
    <property type="entry name" value="RAB"/>
    <property type="match status" value="1"/>
</dbReference>
<reference evidence="4 5" key="2">
    <citation type="submission" date="2018-11" db="EMBL/GenBank/DDBJ databases">
        <authorList>
            <consortium name="Pathogen Informatics"/>
        </authorList>
    </citation>
    <scope>NUCLEOTIDE SEQUENCE [LARGE SCALE GENOMIC DNA]</scope>
</reference>